<dbReference type="PANTHER" id="PTHR23501">
    <property type="entry name" value="MAJOR FACILITATOR SUPERFAMILY"/>
    <property type="match status" value="1"/>
</dbReference>
<feature type="transmembrane region" description="Helical" evidence="6">
    <location>
        <begin position="50"/>
        <end position="76"/>
    </location>
</feature>
<proteinExistence type="predicted"/>
<dbReference type="GO" id="GO:0005886">
    <property type="term" value="C:plasma membrane"/>
    <property type="evidence" value="ECO:0007669"/>
    <property type="project" value="TreeGrafter"/>
</dbReference>
<dbReference type="PROSITE" id="PS00216">
    <property type="entry name" value="SUGAR_TRANSPORT_1"/>
    <property type="match status" value="1"/>
</dbReference>
<dbReference type="AlphaFoldDB" id="A0A179FCP5"/>
<evidence type="ECO:0000256" key="2">
    <source>
        <dbReference type="ARBA" id="ARBA00022692"/>
    </source>
</evidence>
<organism evidence="8 9">
    <name type="scientific">Pochonia chlamydosporia 170</name>
    <dbReference type="NCBI Taxonomy" id="1380566"/>
    <lineage>
        <taxon>Eukaryota</taxon>
        <taxon>Fungi</taxon>
        <taxon>Dikarya</taxon>
        <taxon>Ascomycota</taxon>
        <taxon>Pezizomycotina</taxon>
        <taxon>Sordariomycetes</taxon>
        <taxon>Hypocreomycetidae</taxon>
        <taxon>Hypocreales</taxon>
        <taxon>Clavicipitaceae</taxon>
        <taxon>Pochonia</taxon>
    </lineage>
</organism>
<dbReference type="PANTHER" id="PTHR23501:SF43">
    <property type="entry name" value="MULTIDRUG TRANSPORTER, PUTATIVE (AFU_ORTHOLOGUE AFUA_6G03040)-RELATED"/>
    <property type="match status" value="1"/>
</dbReference>
<dbReference type="EMBL" id="LSBJ02000006">
    <property type="protein sequence ID" value="OAQ63128.1"/>
    <property type="molecule type" value="Genomic_DNA"/>
</dbReference>
<evidence type="ECO:0000256" key="1">
    <source>
        <dbReference type="ARBA" id="ARBA00004141"/>
    </source>
</evidence>
<sequence>MSDEKHDTAAAPVSEDEGRQTDSSFSSIPNGHAGGGLVLKRKKPIAAWRLAVMFACIGMGLFLSLIDATVVATMLVDISDEFQDFKTSSWVVLSYTLTEVGFAVAMARFSDAIGRKTVVCTSFMIFLAASMGCGASTTLDQLIGFRAAQGIGGAGMYSMAMITYPELSPPSKVVLVTSTLGVIVALAGVVGPVLGGLLTTYAGWRYVFWINGPCAFVPAVLLFLIWPKDYQLFVKVPFRHLDYIGAVLVLSGTVLPVFIINQAAIKDYAWDSATTIIIFILGGLCWISLIIWQRVLSKNPKLHFIRAQLPWRIISSRVMMAAIFDTFLSGFVLLLTIINIPLRSQIVNLYGPVKAGALLLPMMGGGAAGCALGGGLSLRRNNIFPVLIVASVIIAISSGLLSDLPETLTPAPRQWGIEALLGLGVGLKISSTTFLSVLQVDFEDHAISQGIIAQMRVFGGSVGVAISIIVLITKIQSSLQGTLTPEQLANFYRSPLTLFTFSSAQQLVAREAFIEAFRVDMYICLGVSIASLFVSLFTYQTHPPSVKSRLEDLEAELTRSTAIGDASNV</sequence>
<keyword evidence="2 6" id="KW-0812">Transmembrane</keyword>
<reference evidence="8 9" key="1">
    <citation type="journal article" date="2016" name="PLoS Pathog.">
        <title>Biosynthesis of antibiotic leucinostatins in bio-control fungus Purpureocillium lilacinum and their inhibition on phytophthora revealed by genome mining.</title>
        <authorList>
            <person name="Wang G."/>
            <person name="Liu Z."/>
            <person name="Lin R."/>
            <person name="Li E."/>
            <person name="Mao Z."/>
            <person name="Ling J."/>
            <person name="Yang Y."/>
            <person name="Yin W.B."/>
            <person name="Xie B."/>
        </authorList>
    </citation>
    <scope>NUCLEOTIDE SEQUENCE [LARGE SCALE GENOMIC DNA]</scope>
    <source>
        <strain evidence="8">170</strain>
    </source>
</reference>
<feature type="transmembrane region" description="Helical" evidence="6">
    <location>
        <begin position="358"/>
        <end position="376"/>
    </location>
</feature>
<evidence type="ECO:0000259" key="7">
    <source>
        <dbReference type="PROSITE" id="PS50850"/>
    </source>
</evidence>
<dbReference type="InterPro" id="IPR036259">
    <property type="entry name" value="MFS_trans_sf"/>
</dbReference>
<evidence type="ECO:0000256" key="6">
    <source>
        <dbReference type="SAM" id="Phobius"/>
    </source>
</evidence>
<keyword evidence="4 6" id="KW-0472">Membrane</keyword>
<feature type="transmembrane region" description="Helical" evidence="6">
    <location>
        <begin position="246"/>
        <end position="264"/>
    </location>
</feature>
<comment type="subcellular location">
    <subcellularLocation>
        <location evidence="1">Membrane</location>
        <topology evidence="1">Multi-pass membrane protein</topology>
    </subcellularLocation>
</comment>
<dbReference type="Proteomes" id="UP000078397">
    <property type="component" value="Unassembled WGS sequence"/>
</dbReference>
<feature type="transmembrane region" description="Helical" evidence="6">
    <location>
        <begin position="88"/>
        <end position="106"/>
    </location>
</feature>
<dbReference type="KEGG" id="pchm:VFPPC_09024"/>
<evidence type="ECO:0000313" key="9">
    <source>
        <dbReference type="Proteomes" id="UP000078397"/>
    </source>
</evidence>
<evidence type="ECO:0000313" key="8">
    <source>
        <dbReference type="EMBL" id="OAQ63128.1"/>
    </source>
</evidence>
<feature type="transmembrane region" description="Helical" evidence="6">
    <location>
        <begin position="276"/>
        <end position="297"/>
    </location>
</feature>
<dbReference type="GeneID" id="28851622"/>
<dbReference type="GO" id="GO:0022857">
    <property type="term" value="F:transmembrane transporter activity"/>
    <property type="evidence" value="ECO:0007669"/>
    <property type="project" value="InterPro"/>
</dbReference>
<evidence type="ECO:0000256" key="3">
    <source>
        <dbReference type="ARBA" id="ARBA00022989"/>
    </source>
</evidence>
<evidence type="ECO:0000256" key="5">
    <source>
        <dbReference type="SAM" id="MobiDB-lite"/>
    </source>
</evidence>
<keyword evidence="3 6" id="KW-1133">Transmembrane helix</keyword>
<dbReference type="SUPFAM" id="SSF103473">
    <property type="entry name" value="MFS general substrate transporter"/>
    <property type="match status" value="1"/>
</dbReference>
<feature type="transmembrane region" description="Helical" evidence="6">
    <location>
        <begin position="206"/>
        <end position="226"/>
    </location>
</feature>
<dbReference type="InterPro" id="IPR020846">
    <property type="entry name" value="MFS_dom"/>
</dbReference>
<feature type="region of interest" description="Disordered" evidence="5">
    <location>
        <begin position="1"/>
        <end position="28"/>
    </location>
</feature>
<name>A0A179FCP5_METCM</name>
<feature type="transmembrane region" description="Helical" evidence="6">
    <location>
        <begin position="318"/>
        <end position="338"/>
    </location>
</feature>
<dbReference type="RefSeq" id="XP_018140708.1">
    <property type="nucleotide sequence ID" value="XM_018287628.1"/>
</dbReference>
<keyword evidence="9" id="KW-1185">Reference proteome</keyword>
<dbReference type="InterPro" id="IPR011701">
    <property type="entry name" value="MFS"/>
</dbReference>
<accession>A0A179FCP5</accession>
<dbReference type="OrthoDB" id="440553at2759"/>
<dbReference type="InterPro" id="IPR005829">
    <property type="entry name" value="Sugar_transporter_CS"/>
</dbReference>
<comment type="caution">
    <text evidence="8">The sequence shown here is derived from an EMBL/GenBank/DDBJ whole genome shotgun (WGS) entry which is preliminary data.</text>
</comment>
<feature type="transmembrane region" description="Helical" evidence="6">
    <location>
        <begin position="143"/>
        <end position="162"/>
    </location>
</feature>
<dbReference type="PROSITE" id="PS50850">
    <property type="entry name" value="MFS"/>
    <property type="match status" value="1"/>
</dbReference>
<feature type="transmembrane region" description="Helical" evidence="6">
    <location>
        <begin position="521"/>
        <end position="539"/>
    </location>
</feature>
<feature type="transmembrane region" description="Helical" evidence="6">
    <location>
        <begin position="118"/>
        <end position="137"/>
    </location>
</feature>
<feature type="transmembrane region" description="Helical" evidence="6">
    <location>
        <begin position="174"/>
        <end position="194"/>
    </location>
</feature>
<protein>
    <submittedName>
        <fullName evidence="8">MFS multidrug transporter</fullName>
    </submittedName>
</protein>
<gene>
    <name evidence="8" type="ORF">VFPPC_09024</name>
</gene>
<feature type="transmembrane region" description="Helical" evidence="6">
    <location>
        <begin position="414"/>
        <end position="438"/>
    </location>
</feature>
<evidence type="ECO:0000256" key="4">
    <source>
        <dbReference type="ARBA" id="ARBA00023136"/>
    </source>
</evidence>
<feature type="domain" description="Major facilitator superfamily (MFS) profile" evidence="7">
    <location>
        <begin position="53"/>
        <end position="543"/>
    </location>
</feature>
<dbReference type="Pfam" id="PF07690">
    <property type="entry name" value="MFS_1"/>
    <property type="match status" value="1"/>
</dbReference>
<feature type="transmembrane region" description="Helical" evidence="6">
    <location>
        <begin position="450"/>
        <end position="472"/>
    </location>
</feature>
<feature type="transmembrane region" description="Helical" evidence="6">
    <location>
        <begin position="383"/>
        <end position="402"/>
    </location>
</feature>
<dbReference type="Gene3D" id="1.20.1250.20">
    <property type="entry name" value="MFS general substrate transporter like domains"/>
    <property type="match status" value="1"/>
</dbReference>